<evidence type="ECO:0000313" key="1">
    <source>
        <dbReference type="EMBL" id="VCX40013.1"/>
    </source>
</evidence>
<dbReference type="Proteomes" id="UP000269945">
    <property type="component" value="Unassembled WGS sequence"/>
</dbReference>
<sequence>MTAGWRSQRHQAVRVHQGQGWVPFHSQRTTMKGPRRMAVLVRQSIWKMVLLPSLPFPSSPFLMARRME</sequence>
<evidence type="ECO:0000313" key="2">
    <source>
        <dbReference type="Proteomes" id="UP000269945"/>
    </source>
</evidence>
<keyword evidence="2" id="KW-1185">Reference proteome</keyword>
<name>A0A9X9Q928_GULGU</name>
<organism evidence="1 2">
    <name type="scientific">Gulo gulo</name>
    <name type="common">Wolverine</name>
    <name type="synonym">Gluton</name>
    <dbReference type="NCBI Taxonomy" id="48420"/>
    <lineage>
        <taxon>Eukaryota</taxon>
        <taxon>Metazoa</taxon>
        <taxon>Chordata</taxon>
        <taxon>Craniata</taxon>
        <taxon>Vertebrata</taxon>
        <taxon>Euteleostomi</taxon>
        <taxon>Mammalia</taxon>
        <taxon>Eutheria</taxon>
        <taxon>Laurasiatheria</taxon>
        <taxon>Carnivora</taxon>
        <taxon>Caniformia</taxon>
        <taxon>Musteloidea</taxon>
        <taxon>Mustelidae</taxon>
        <taxon>Guloninae</taxon>
        <taxon>Gulo</taxon>
    </lineage>
</organism>
<reference evidence="1 2" key="1">
    <citation type="submission" date="2018-10" db="EMBL/GenBank/DDBJ databases">
        <authorList>
            <person name="Ekblom R."/>
            <person name="Jareborg N."/>
        </authorList>
    </citation>
    <scope>NUCLEOTIDE SEQUENCE [LARGE SCALE GENOMIC DNA]</scope>
    <source>
        <tissue evidence="1">Muscle</tissue>
    </source>
</reference>
<proteinExistence type="predicted"/>
<dbReference type="EMBL" id="CYRY02044840">
    <property type="protein sequence ID" value="VCX40013.1"/>
    <property type="molecule type" value="Genomic_DNA"/>
</dbReference>
<dbReference type="AlphaFoldDB" id="A0A9X9Q928"/>
<protein>
    <submittedName>
        <fullName evidence="1">Uncharacterized protein</fullName>
    </submittedName>
</protein>
<comment type="caution">
    <text evidence="1">The sequence shown here is derived from an EMBL/GenBank/DDBJ whole genome shotgun (WGS) entry which is preliminary data.</text>
</comment>
<feature type="non-terminal residue" evidence="1">
    <location>
        <position position="1"/>
    </location>
</feature>
<gene>
    <name evidence="1" type="ORF">BN2614_LOCUS2</name>
</gene>
<accession>A0A9X9Q928</accession>